<gene>
    <name evidence="1" type="ORF">AALB_0045</name>
</gene>
<accession>R9PF11</accession>
<name>R9PF11_AGAAL</name>
<dbReference type="STRING" id="1331007.AALB_0045"/>
<evidence type="ECO:0000313" key="2">
    <source>
        <dbReference type="Proteomes" id="UP000014461"/>
    </source>
</evidence>
<protein>
    <submittedName>
        <fullName evidence="1">Uncharacterized protein</fullName>
    </submittedName>
</protein>
<reference evidence="1" key="1">
    <citation type="journal article" date="2013" name="Genome Announc.">
        <title>Draft Genome Sequence of Agarivorans albus Strain MKT 106T, an Agarolytic Marine Bacterium.</title>
        <authorList>
            <person name="Yasuike M."/>
            <person name="Nakamura Y."/>
            <person name="Kai W."/>
            <person name="Fujiwara A."/>
            <person name="Fukui Y."/>
            <person name="Satomi M."/>
            <person name="Sano M."/>
        </authorList>
    </citation>
    <scope>NUCLEOTIDE SEQUENCE [LARGE SCALE GENOMIC DNA]</scope>
</reference>
<comment type="caution">
    <text evidence="1">The sequence shown here is derived from an EMBL/GenBank/DDBJ whole genome shotgun (WGS) entry which is preliminary data.</text>
</comment>
<proteinExistence type="predicted"/>
<organism evidence="1 2">
    <name type="scientific">Agarivorans albus MKT 106</name>
    <dbReference type="NCBI Taxonomy" id="1331007"/>
    <lineage>
        <taxon>Bacteria</taxon>
        <taxon>Pseudomonadati</taxon>
        <taxon>Pseudomonadota</taxon>
        <taxon>Gammaproteobacteria</taxon>
        <taxon>Alteromonadales</taxon>
        <taxon>Alteromonadaceae</taxon>
        <taxon>Agarivorans</taxon>
    </lineage>
</organism>
<keyword evidence="2" id="KW-1185">Reference proteome</keyword>
<sequence length="38" mass="4084">MTFLAQILATKRMSALLAESIGPQRSPLLVANDNNSPN</sequence>
<dbReference type="EMBL" id="BARX01000001">
    <property type="protein sequence ID" value="GAC99964.1"/>
    <property type="molecule type" value="Genomic_DNA"/>
</dbReference>
<dbReference type="AlphaFoldDB" id="R9PF11"/>
<evidence type="ECO:0000313" key="1">
    <source>
        <dbReference type="EMBL" id="GAC99964.1"/>
    </source>
</evidence>
<dbReference type="Proteomes" id="UP000014461">
    <property type="component" value="Unassembled WGS sequence"/>
</dbReference>